<dbReference type="Gene3D" id="1.10.630.10">
    <property type="entry name" value="Cytochrome P450"/>
    <property type="match status" value="1"/>
</dbReference>
<keyword evidence="12" id="KW-1185">Reference proteome</keyword>
<sequence length="100" mass="11176">WKPERWLSTLPTAVTESRIPGVYSNLMTFSGGKRACIGFKFSEMEMKVVLSVLVSNFTFELSDKPIEWNVSAVMYPTVGKESNKPELPLKVGLYKSPAMA</sequence>
<keyword evidence="8 10" id="KW-0503">Monooxygenase</keyword>
<comment type="similarity">
    <text evidence="3 10">Belongs to the cytochrome P450 family.</text>
</comment>
<evidence type="ECO:0000313" key="12">
    <source>
        <dbReference type="Proteomes" id="UP000015241"/>
    </source>
</evidence>
<evidence type="ECO:0000256" key="8">
    <source>
        <dbReference type="ARBA" id="ARBA00023033"/>
    </source>
</evidence>
<dbReference type="SUPFAM" id="SSF48264">
    <property type="entry name" value="Cytochrome P450"/>
    <property type="match status" value="1"/>
</dbReference>
<dbReference type="InterPro" id="IPR017972">
    <property type="entry name" value="Cyt_P450_CS"/>
</dbReference>
<comment type="cofactor">
    <cofactor evidence="1 9">
        <name>heme</name>
        <dbReference type="ChEBI" id="CHEBI:30413"/>
    </cofactor>
</comment>
<dbReference type="GO" id="GO:0016705">
    <property type="term" value="F:oxidoreductase activity, acting on paired donors, with incorporation or reduction of molecular oxygen"/>
    <property type="evidence" value="ECO:0007669"/>
    <property type="project" value="InterPro"/>
</dbReference>
<evidence type="ECO:0000256" key="6">
    <source>
        <dbReference type="ARBA" id="ARBA00023002"/>
    </source>
</evidence>
<name>S8F104_FOMSC</name>
<evidence type="ECO:0000256" key="7">
    <source>
        <dbReference type="ARBA" id="ARBA00023004"/>
    </source>
</evidence>
<keyword evidence="6 10" id="KW-0560">Oxidoreductase</keyword>
<evidence type="ECO:0000256" key="2">
    <source>
        <dbReference type="ARBA" id="ARBA00005179"/>
    </source>
</evidence>
<dbReference type="Pfam" id="PF00067">
    <property type="entry name" value="p450"/>
    <property type="match status" value="1"/>
</dbReference>
<dbReference type="PANTHER" id="PTHR24305">
    <property type="entry name" value="CYTOCHROME P450"/>
    <property type="match status" value="1"/>
</dbReference>
<dbReference type="eggNOG" id="KOG0157">
    <property type="taxonomic scope" value="Eukaryota"/>
</dbReference>
<protein>
    <recommendedName>
        <fullName evidence="13">Cytochrome P450</fullName>
    </recommendedName>
</protein>
<dbReference type="InterPro" id="IPR002401">
    <property type="entry name" value="Cyt_P450_E_grp-I"/>
</dbReference>
<feature type="non-terminal residue" evidence="11">
    <location>
        <position position="1"/>
    </location>
</feature>
<accession>S8F104</accession>
<keyword evidence="7 9" id="KW-0408">Iron</keyword>
<dbReference type="STRING" id="743788.S8F104"/>
<dbReference type="GO" id="GO:0005506">
    <property type="term" value="F:iron ion binding"/>
    <property type="evidence" value="ECO:0007669"/>
    <property type="project" value="InterPro"/>
</dbReference>
<comment type="pathway">
    <text evidence="2">Secondary metabolite biosynthesis.</text>
</comment>
<evidence type="ECO:0000256" key="4">
    <source>
        <dbReference type="ARBA" id="ARBA00022617"/>
    </source>
</evidence>
<dbReference type="EMBL" id="KE504390">
    <property type="protein sequence ID" value="EPS92689.1"/>
    <property type="molecule type" value="Genomic_DNA"/>
</dbReference>
<reference evidence="11 12" key="1">
    <citation type="journal article" date="2012" name="Science">
        <title>The Paleozoic origin of enzymatic lignin decomposition reconstructed from 31 fungal genomes.</title>
        <authorList>
            <person name="Floudas D."/>
            <person name="Binder M."/>
            <person name="Riley R."/>
            <person name="Barry K."/>
            <person name="Blanchette R.A."/>
            <person name="Henrissat B."/>
            <person name="Martinez A.T."/>
            <person name="Otillar R."/>
            <person name="Spatafora J.W."/>
            <person name="Yadav J.S."/>
            <person name="Aerts A."/>
            <person name="Benoit I."/>
            <person name="Boyd A."/>
            <person name="Carlson A."/>
            <person name="Copeland A."/>
            <person name="Coutinho P.M."/>
            <person name="de Vries R.P."/>
            <person name="Ferreira P."/>
            <person name="Findley K."/>
            <person name="Foster B."/>
            <person name="Gaskell J."/>
            <person name="Glotzer D."/>
            <person name="Gorecki P."/>
            <person name="Heitman J."/>
            <person name="Hesse C."/>
            <person name="Hori C."/>
            <person name="Igarashi K."/>
            <person name="Jurgens J.A."/>
            <person name="Kallen N."/>
            <person name="Kersten P."/>
            <person name="Kohler A."/>
            <person name="Kuees U."/>
            <person name="Kumar T.K.A."/>
            <person name="Kuo A."/>
            <person name="LaButti K."/>
            <person name="Larrondo L.F."/>
            <person name="Lindquist E."/>
            <person name="Ling A."/>
            <person name="Lombard V."/>
            <person name="Lucas S."/>
            <person name="Lundell T."/>
            <person name="Martin R."/>
            <person name="McLaughlin D.J."/>
            <person name="Morgenstern I."/>
            <person name="Morin E."/>
            <person name="Murat C."/>
            <person name="Nagy L.G."/>
            <person name="Nolan M."/>
            <person name="Ohm R.A."/>
            <person name="Patyshakuliyeva A."/>
            <person name="Rokas A."/>
            <person name="Ruiz-Duenas F.J."/>
            <person name="Sabat G."/>
            <person name="Salamov A."/>
            <person name="Samejima M."/>
            <person name="Schmutz J."/>
            <person name="Slot J.C."/>
            <person name="St John F."/>
            <person name="Stenlid J."/>
            <person name="Sun H."/>
            <person name="Sun S."/>
            <person name="Syed K."/>
            <person name="Tsang A."/>
            <person name="Wiebenga A."/>
            <person name="Young D."/>
            <person name="Pisabarro A."/>
            <person name="Eastwood D.C."/>
            <person name="Martin F."/>
            <person name="Cullen D."/>
            <person name="Grigoriev I.V."/>
            <person name="Hibbett D.S."/>
        </authorList>
    </citation>
    <scope>NUCLEOTIDE SEQUENCE</scope>
    <source>
        <strain evidence="12">FP-58527</strain>
    </source>
</reference>
<organism evidence="11 12">
    <name type="scientific">Fomitopsis schrenkii</name>
    <name type="common">Brown rot fungus</name>
    <dbReference type="NCBI Taxonomy" id="2126942"/>
    <lineage>
        <taxon>Eukaryota</taxon>
        <taxon>Fungi</taxon>
        <taxon>Dikarya</taxon>
        <taxon>Basidiomycota</taxon>
        <taxon>Agaricomycotina</taxon>
        <taxon>Agaricomycetes</taxon>
        <taxon>Polyporales</taxon>
        <taxon>Fomitopsis</taxon>
    </lineage>
</organism>
<evidence type="ECO:0000256" key="10">
    <source>
        <dbReference type="RuleBase" id="RU000461"/>
    </source>
</evidence>
<evidence type="ECO:0000256" key="9">
    <source>
        <dbReference type="PIRSR" id="PIRSR602401-1"/>
    </source>
</evidence>
<evidence type="ECO:0000256" key="3">
    <source>
        <dbReference type="ARBA" id="ARBA00010617"/>
    </source>
</evidence>
<dbReference type="InterPro" id="IPR036396">
    <property type="entry name" value="Cyt_P450_sf"/>
</dbReference>
<dbReference type="PRINTS" id="PR00463">
    <property type="entry name" value="EP450I"/>
</dbReference>
<gene>
    <name evidence="11" type="ORF">FOMPIDRAFT_1137457</name>
</gene>
<keyword evidence="5 9" id="KW-0479">Metal-binding</keyword>
<dbReference type="Proteomes" id="UP000015241">
    <property type="component" value="Unassembled WGS sequence"/>
</dbReference>
<evidence type="ECO:0000256" key="5">
    <source>
        <dbReference type="ARBA" id="ARBA00022723"/>
    </source>
</evidence>
<feature type="binding site" description="axial binding residue" evidence="9">
    <location>
        <position position="36"/>
    </location>
    <ligand>
        <name>heme</name>
        <dbReference type="ChEBI" id="CHEBI:30413"/>
    </ligand>
    <ligandPart>
        <name>Fe</name>
        <dbReference type="ChEBI" id="CHEBI:18248"/>
    </ligandPart>
</feature>
<dbReference type="PROSITE" id="PS00086">
    <property type="entry name" value="CYTOCHROME_P450"/>
    <property type="match status" value="1"/>
</dbReference>
<proteinExistence type="inferred from homology"/>
<dbReference type="HOGENOM" id="CLU_001570_5_11_1"/>
<evidence type="ECO:0008006" key="13">
    <source>
        <dbReference type="Google" id="ProtNLM"/>
    </source>
</evidence>
<evidence type="ECO:0000256" key="1">
    <source>
        <dbReference type="ARBA" id="ARBA00001971"/>
    </source>
</evidence>
<keyword evidence="4 9" id="KW-0349">Heme</keyword>
<dbReference type="InParanoid" id="S8F104"/>
<dbReference type="PANTHER" id="PTHR24305:SF166">
    <property type="entry name" value="CYTOCHROME P450 12A4, MITOCHONDRIAL-RELATED"/>
    <property type="match status" value="1"/>
</dbReference>
<dbReference type="AlphaFoldDB" id="S8F104"/>
<dbReference type="OrthoDB" id="1470350at2759"/>
<dbReference type="InterPro" id="IPR001128">
    <property type="entry name" value="Cyt_P450"/>
</dbReference>
<dbReference type="GO" id="GO:0020037">
    <property type="term" value="F:heme binding"/>
    <property type="evidence" value="ECO:0007669"/>
    <property type="project" value="InterPro"/>
</dbReference>
<dbReference type="InterPro" id="IPR050121">
    <property type="entry name" value="Cytochrome_P450_monoxygenase"/>
</dbReference>
<evidence type="ECO:0000313" key="11">
    <source>
        <dbReference type="EMBL" id="EPS92689.1"/>
    </source>
</evidence>
<dbReference type="GO" id="GO:0004497">
    <property type="term" value="F:monooxygenase activity"/>
    <property type="evidence" value="ECO:0007669"/>
    <property type="project" value="UniProtKB-KW"/>
</dbReference>